<protein>
    <recommendedName>
        <fullName evidence="3">Polynucleotide 5'-hydroxyl-kinase GRC3</fullName>
    </recommendedName>
    <alternativeName>
        <fullName evidence="2">Polynucleotide 5'-hydroxyl-kinase grc3</fullName>
    </alternativeName>
</protein>
<dbReference type="OrthoDB" id="4054781at2759"/>
<keyword evidence="4" id="KW-0808">Transferase</keyword>
<dbReference type="PANTHER" id="PTHR12755">
    <property type="entry name" value="CLEAVAGE/POLYADENYLATION FACTOR IA SUBUNIT CLP1P"/>
    <property type="match status" value="1"/>
</dbReference>
<dbReference type="InterPro" id="IPR045116">
    <property type="entry name" value="Clp1/Grc3"/>
</dbReference>
<keyword evidence="7" id="KW-0067">ATP-binding</keyword>
<feature type="domain" description="Clp1 P-loop" evidence="8">
    <location>
        <begin position="199"/>
        <end position="322"/>
    </location>
</feature>
<evidence type="ECO:0000256" key="7">
    <source>
        <dbReference type="ARBA" id="ARBA00022840"/>
    </source>
</evidence>
<dbReference type="SUPFAM" id="SSF52540">
    <property type="entry name" value="P-loop containing nucleoside triphosphate hydrolases"/>
    <property type="match status" value="1"/>
</dbReference>
<dbReference type="Gene3D" id="3.40.50.300">
    <property type="entry name" value="P-loop containing nucleotide triphosphate hydrolases"/>
    <property type="match status" value="1"/>
</dbReference>
<dbReference type="InterPro" id="IPR032319">
    <property type="entry name" value="CLP1_P"/>
</dbReference>
<evidence type="ECO:0000256" key="1">
    <source>
        <dbReference type="ARBA" id="ARBA00011003"/>
    </source>
</evidence>
<evidence type="ECO:0000313" key="9">
    <source>
        <dbReference type="EMBL" id="SGZ37995.1"/>
    </source>
</evidence>
<dbReference type="GO" id="GO:0005524">
    <property type="term" value="F:ATP binding"/>
    <property type="evidence" value="ECO:0007669"/>
    <property type="project" value="UniProtKB-KW"/>
</dbReference>
<dbReference type="VEuPathDB" id="FungiDB:HGUI_00195"/>
<name>A0A1L0AZ73_9ASCO</name>
<dbReference type="Pfam" id="PF16575">
    <property type="entry name" value="CLP1_P"/>
    <property type="match status" value="1"/>
</dbReference>
<gene>
    <name evidence="9" type="ORF">HGUI_00195</name>
</gene>
<dbReference type="Proteomes" id="UP000183365">
    <property type="component" value="Unassembled WGS sequence"/>
</dbReference>
<sequence>MSSSEYESDYGEDVYDNVTTISPQNEDEIFQPLQNVNIFSHNEHSPVCMKIVAPNDKKRNIYFLGLMIMVVKKGCVKFGQRIINEGENYIKLWQSSAKTLKPLILLSPQCEITIHDPLYHRFESTIQDFSRPKFKYLFRDCHVTDPKLSFFSCLQILPPSIVGKYRTYDHGQNHHFIRVVNEIAKNASQELPKLTICLGGKNSGKTTFNEMLCETYSNEGKDIELLDFDPGQQLFGFPGCISRTRYGPNYQFLQFGDSLAPTEEYKMENYMIGSFDCMDYYMNYEEKTLMLLDKVGSLGNDVVVNMPGWLTGLGTQFIEIIANKALQLESFDLKIVFLGDKESFLKLNLPIDVDYFISNPYAKYYAPGYKNSALNNGTSFEQLNWTSGDLREYRLLRSLHDYNNNKSILNQLTYVASIGNEIKNIAWIKITQYLGKTPSKNEEMTCFKTLPGSIVAISFFDFISNDPSILKTQSVFQEQHNVNEQMICLGVVHSIDVANEYINLIIPSRYMKQIDNLNLLDYKYGKIQTMAVGLPNYEFLPVDEDVIKEYKGQIPYTTDRALKKNEHTWKVRKNIQRRSHQ</sequence>
<keyword evidence="5" id="KW-0547">Nucleotide-binding</keyword>
<comment type="similarity">
    <text evidence="1">Belongs to the Clp1 family. NOL9/GRC3 subfamily.</text>
</comment>
<dbReference type="PANTHER" id="PTHR12755:SF3">
    <property type="entry name" value="POLYNUCLEOTIDE 5'-HYDROXYL-KINASE NOL9"/>
    <property type="match status" value="1"/>
</dbReference>
<dbReference type="EMBL" id="FQNF01000002">
    <property type="protein sequence ID" value="SGZ37995.1"/>
    <property type="molecule type" value="Genomic_DNA"/>
</dbReference>
<evidence type="ECO:0000256" key="5">
    <source>
        <dbReference type="ARBA" id="ARBA00022741"/>
    </source>
</evidence>
<keyword evidence="6" id="KW-0418">Kinase</keyword>
<evidence type="ECO:0000256" key="3">
    <source>
        <dbReference type="ARBA" id="ARBA00019824"/>
    </source>
</evidence>
<dbReference type="GO" id="GO:0005634">
    <property type="term" value="C:nucleus"/>
    <property type="evidence" value="ECO:0007669"/>
    <property type="project" value="TreeGrafter"/>
</dbReference>
<keyword evidence="10" id="KW-1185">Reference proteome</keyword>
<dbReference type="GO" id="GO:0000448">
    <property type="term" value="P:cleavage in ITS2 between 5.8S rRNA and LSU-rRNA of tricistronic rRNA transcript (SSU-rRNA, 5.8S rRNA, LSU-rRNA)"/>
    <property type="evidence" value="ECO:0007669"/>
    <property type="project" value="TreeGrafter"/>
</dbReference>
<evidence type="ECO:0000313" key="10">
    <source>
        <dbReference type="Proteomes" id="UP000183365"/>
    </source>
</evidence>
<proteinExistence type="inferred from homology"/>
<evidence type="ECO:0000256" key="6">
    <source>
        <dbReference type="ARBA" id="ARBA00022777"/>
    </source>
</evidence>
<evidence type="ECO:0000256" key="4">
    <source>
        <dbReference type="ARBA" id="ARBA00022679"/>
    </source>
</evidence>
<evidence type="ECO:0000256" key="2">
    <source>
        <dbReference type="ARBA" id="ARBA00018706"/>
    </source>
</evidence>
<accession>A0A1L0AZ73</accession>
<dbReference type="AlphaFoldDB" id="A0A1L0AZ73"/>
<dbReference type="InterPro" id="IPR027417">
    <property type="entry name" value="P-loop_NTPase"/>
</dbReference>
<dbReference type="GO" id="GO:0051731">
    <property type="term" value="F:polynucleotide 5'-hydroxyl-kinase activity"/>
    <property type="evidence" value="ECO:0007669"/>
    <property type="project" value="InterPro"/>
</dbReference>
<organism evidence="9 10">
    <name type="scientific">Hanseniaspora guilliermondii</name>
    <dbReference type="NCBI Taxonomy" id="56406"/>
    <lineage>
        <taxon>Eukaryota</taxon>
        <taxon>Fungi</taxon>
        <taxon>Dikarya</taxon>
        <taxon>Ascomycota</taxon>
        <taxon>Saccharomycotina</taxon>
        <taxon>Saccharomycetes</taxon>
        <taxon>Saccharomycodales</taxon>
        <taxon>Saccharomycodaceae</taxon>
        <taxon>Hanseniaspora</taxon>
    </lineage>
</organism>
<evidence type="ECO:0000259" key="8">
    <source>
        <dbReference type="Pfam" id="PF16575"/>
    </source>
</evidence>
<reference evidence="10" key="1">
    <citation type="submission" date="2016-11" db="EMBL/GenBank/DDBJ databases">
        <authorList>
            <person name="Guldener U."/>
        </authorList>
    </citation>
    <scope>NUCLEOTIDE SEQUENCE [LARGE SCALE GENOMIC DNA]</scope>
</reference>